<reference evidence="3 4" key="1">
    <citation type="journal article" date="2017" name="Antonie Van Leeuwenhoek">
        <title>Rhizobium rhizosphaerae sp. nov., a novel species isolated from rice rhizosphere.</title>
        <authorList>
            <person name="Zhao J.J."/>
            <person name="Zhang J."/>
            <person name="Zhang R.J."/>
            <person name="Zhang C.W."/>
            <person name="Yin H.Q."/>
            <person name="Zhang X.X."/>
        </authorList>
    </citation>
    <scope>NUCLEOTIDE SEQUENCE [LARGE SCALE GENOMIC DNA]</scope>
    <source>
        <strain evidence="3 4">RD15</strain>
    </source>
</reference>
<evidence type="ECO:0000256" key="1">
    <source>
        <dbReference type="SAM" id="MobiDB-lite"/>
    </source>
</evidence>
<gene>
    <name evidence="3" type="ORF">BTR14_12985</name>
</gene>
<dbReference type="Pfam" id="PF06568">
    <property type="entry name" value="YjiS-like"/>
    <property type="match status" value="1"/>
</dbReference>
<evidence type="ECO:0000259" key="2">
    <source>
        <dbReference type="Pfam" id="PF06568"/>
    </source>
</evidence>
<name>A0ABX3PC93_9HYPH</name>
<organism evidence="3 4">
    <name type="scientific">Xaviernesmea rhizosphaerae</name>
    <dbReference type="NCBI Taxonomy" id="1672749"/>
    <lineage>
        <taxon>Bacteria</taxon>
        <taxon>Pseudomonadati</taxon>
        <taxon>Pseudomonadota</taxon>
        <taxon>Alphaproteobacteria</taxon>
        <taxon>Hyphomicrobiales</taxon>
        <taxon>Rhizobiaceae</taxon>
        <taxon>Rhizobium/Agrobacterium group</taxon>
        <taxon>Xaviernesmea</taxon>
    </lineage>
</organism>
<dbReference type="Proteomes" id="UP000192652">
    <property type="component" value="Unassembled WGS sequence"/>
</dbReference>
<dbReference type="RefSeq" id="WP_081176473.1">
    <property type="nucleotide sequence ID" value="NZ_MSPX01000010.1"/>
</dbReference>
<evidence type="ECO:0000313" key="4">
    <source>
        <dbReference type="Proteomes" id="UP000192652"/>
    </source>
</evidence>
<comment type="caution">
    <text evidence="3">The sequence shown here is derived from an EMBL/GenBank/DDBJ whole genome shotgun (WGS) entry which is preliminary data.</text>
</comment>
<keyword evidence="4" id="KW-1185">Reference proteome</keyword>
<dbReference type="InterPro" id="IPR009506">
    <property type="entry name" value="YjiS-like"/>
</dbReference>
<protein>
    <recommendedName>
        <fullName evidence="2">YjiS-like domain-containing protein</fullName>
    </recommendedName>
</protein>
<feature type="domain" description="YjiS-like" evidence="2">
    <location>
        <begin position="31"/>
        <end position="62"/>
    </location>
</feature>
<proteinExistence type="predicted"/>
<accession>A0ABX3PC93</accession>
<dbReference type="EMBL" id="MSPX01000010">
    <property type="protein sequence ID" value="OQP85992.1"/>
    <property type="molecule type" value="Genomic_DNA"/>
</dbReference>
<feature type="region of interest" description="Disordered" evidence="1">
    <location>
        <begin position="74"/>
        <end position="95"/>
    </location>
</feature>
<evidence type="ECO:0000313" key="3">
    <source>
        <dbReference type="EMBL" id="OQP85992.1"/>
    </source>
</evidence>
<sequence length="95" mass="10707">MRATETHCDPIPSRGAFAASLHGLTNMVVTLVRLVRNRQAAGSLGDLTDAQLDDIGITRKDLSTAVTSRFFEDPTQHLSQAARRRSRERYERLRR</sequence>